<proteinExistence type="predicted"/>
<dbReference type="KEGG" id="pht:BLM14_25365"/>
<dbReference type="AlphaFoldDB" id="A0A2N9VYD0"/>
<evidence type="ECO:0008006" key="3">
    <source>
        <dbReference type="Google" id="ProtNLM"/>
    </source>
</evidence>
<dbReference type="EMBL" id="MZMT01000028">
    <property type="protein sequence ID" value="PIO44498.1"/>
    <property type="molecule type" value="Genomic_DNA"/>
</dbReference>
<dbReference type="Pfam" id="PF13242">
    <property type="entry name" value="Hydrolase_like"/>
    <property type="match status" value="1"/>
</dbReference>
<dbReference type="Gene3D" id="3.40.50.1000">
    <property type="entry name" value="HAD superfamily/HAD-like"/>
    <property type="match status" value="2"/>
</dbReference>
<reference evidence="1 2" key="1">
    <citation type="journal article" date="2017" name="Int J Environ Stud">
        <title>Does the Miocene-Pliocene relict legume Oxytropis triphylla form nitrogen-fixing nodules with a combination of bacterial strains?</title>
        <authorList>
            <person name="Safronova V."/>
            <person name="Belimov A."/>
            <person name="Sazanova A."/>
            <person name="Kuznetsova I."/>
            <person name="Popova J."/>
            <person name="Andronov E."/>
            <person name="Verkhozina A."/>
            <person name="Tikhonovich I."/>
        </authorList>
    </citation>
    <scope>NUCLEOTIDE SEQUENCE [LARGE SCALE GENOMIC DNA]</scope>
    <source>
        <strain evidence="1 2">Tri-38</strain>
    </source>
</reference>
<evidence type="ECO:0000313" key="1">
    <source>
        <dbReference type="EMBL" id="PIO44498.1"/>
    </source>
</evidence>
<accession>A0A2N9VYD0</accession>
<dbReference type="SUPFAM" id="SSF56784">
    <property type="entry name" value="HAD-like"/>
    <property type="match status" value="1"/>
</dbReference>
<dbReference type="PANTHER" id="PTHR19288:SF46">
    <property type="entry name" value="HALOACID DEHALOGENASE-LIKE HYDROLASE DOMAIN-CONTAINING PROTEIN 2"/>
    <property type="match status" value="1"/>
</dbReference>
<dbReference type="InterPro" id="IPR006357">
    <property type="entry name" value="HAD-SF_hydro_IIA"/>
</dbReference>
<dbReference type="Proteomes" id="UP000232163">
    <property type="component" value="Unassembled WGS sequence"/>
</dbReference>
<comment type="caution">
    <text evidence="1">The sequence shown here is derived from an EMBL/GenBank/DDBJ whole genome shotgun (WGS) entry which is preliminary data.</text>
</comment>
<dbReference type="GO" id="GO:0016791">
    <property type="term" value="F:phosphatase activity"/>
    <property type="evidence" value="ECO:0007669"/>
    <property type="project" value="TreeGrafter"/>
</dbReference>
<name>A0A2N9VYD0_9HYPH</name>
<sequence>MRASLIDLDGTLINGHSLRPRAKELLCRFEQFALVSNDSEHTPAQLANSLRELGLSISPEHILLAGASALEIIAKEHSGARVMLFGSTMLLQYGQDLGLHIVTHDPEIVLLARDRNFTYAKLAAASNAVRSGAALIVANPDVNHPGQHGDVVPETGALLAAVLACAGDVPYRVIGKPEPYLFERALNRLGIRPADAVMIGDNPLTDGVGAERLGIEYIDVNSAACANLLKAA</sequence>
<dbReference type="InterPro" id="IPR036412">
    <property type="entry name" value="HAD-like_sf"/>
</dbReference>
<protein>
    <recommendedName>
        <fullName evidence="3">Haloacid dehalogenase</fullName>
    </recommendedName>
</protein>
<organism evidence="1 2">
    <name type="scientific">Phyllobacterium zundukense</name>
    <dbReference type="NCBI Taxonomy" id="1867719"/>
    <lineage>
        <taxon>Bacteria</taxon>
        <taxon>Pseudomonadati</taxon>
        <taxon>Pseudomonadota</taxon>
        <taxon>Alphaproteobacteria</taxon>
        <taxon>Hyphomicrobiales</taxon>
        <taxon>Phyllobacteriaceae</taxon>
        <taxon>Phyllobacterium</taxon>
    </lineage>
</organism>
<dbReference type="Pfam" id="PF13344">
    <property type="entry name" value="Hydrolase_6"/>
    <property type="match status" value="1"/>
</dbReference>
<dbReference type="InterPro" id="IPR023214">
    <property type="entry name" value="HAD_sf"/>
</dbReference>
<gene>
    <name evidence="1" type="ORF">B5P45_11495</name>
</gene>
<dbReference type="PANTHER" id="PTHR19288">
    <property type="entry name" value="4-NITROPHENYLPHOSPHATASE-RELATED"/>
    <property type="match status" value="1"/>
</dbReference>
<dbReference type="GO" id="GO:0005737">
    <property type="term" value="C:cytoplasm"/>
    <property type="evidence" value="ECO:0007669"/>
    <property type="project" value="TreeGrafter"/>
</dbReference>
<evidence type="ECO:0000313" key="2">
    <source>
        <dbReference type="Proteomes" id="UP000232163"/>
    </source>
</evidence>
<keyword evidence="2" id="KW-1185">Reference proteome</keyword>